<name>A0A0E9VLW9_ANGAN</name>
<protein>
    <submittedName>
        <fullName evidence="1">Uncharacterized protein</fullName>
    </submittedName>
</protein>
<sequence>MVRSSAEGCHSSHRIIKRPLINKIKCKARKSSLREAALHKSLF</sequence>
<reference evidence="1" key="1">
    <citation type="submission" date="2014-11" db="EMBL/GenBank/DDBJ databases">
        <authorList>
            <person name="Amaro Gonzalez C."/>
        </authorList>
    </citation>
    <scope>NUCLEOTIDE SEQUENCE</scope>
</reference>
<reference evidence="1" key="2">
    <citation type="journal article" date="2015" name="Fish Shellfish Immunol.">
        <title>Early steps in the European eel (Anguilla anguilla)-Vibrio vulnificus interaction in the gills: Role of the RtxA13 toxin.</title>
        <authorList>
            <person name="Callol A."/>
            <person name="Pajuelo D."/>
            <person name="Ebbesson L."/>
            <person name="Teles M."/>
            <person name="MacKenzie S."/>
            <person name="Amaro C."/>
        </authorList>
    </citation>
    <scope>NUCLEOTIDE SEQUENCE</scope>
</reference>
<accession>A0A0E9VLW9</accession>
<proteinExistence type="predicted"/>
<dbReference type="EMBL" id="GBXM01029520">
    <property type="protein sequence ID" value="JAH79057.1"/>
    <property type="molecule type" value="Transcribed_RNA"/>
</dbReference>
<evidence type="ECO:0000313" key="1">
    <source>
        <dbReference type="EMBL" id="JAH79057.1"/>
    </source>
</evidence>
<dbReference type="AlphaFoldDB" id="A0A0E9VLW9"/>
<organism evidence="1">
    <name type="scientific">Anguilla anguilla</name>
    <name type="common">European freshwater eel</name>
    <name type="synonym">Muraena anguilla</name>
    <dbReference type="NCBI Taxonomy" id="7936"/>
    <lineage>
        <taxon>Eukaryota</taxon>
        <taxon>Metazoa</taxon>
        <taxon>Chordata</taxon>
        <taxon>Craniata</taxon>
        <taxon>Vertebrata</taxon>
        <taxon>Euteleostomi</taxon>
        <taxon>Actinopterygii</taxon>
        <taxon>Neopterygii</taxon>
        <taxon>Teleostei</taxon>
        <taxon>Anguilliformes</taxon>
        <taxon>Anguillidae</taxon>
        <taxon>Anguilla</taxon>
    </lineage>
</organism>